<evidence type="ECO:0000313" key="1">
    <source>
        <dbReference type="EMBL" id="ABG51322.1"/>
    </source>
</evidence>
<dbReference type="HOGENOM" id="CLU_2588701_0_0_3"/>
<accession>Q113K2</accession>
<proteinExistence type="predicted"/>
<dbReference type="AlphaFoldDB" id="Q113K2"/>
<organism evidence="1">
    <name type="scientific">Trichodesmium erythraeum (strain IMS101)</name>
    <dbReference type="NCBI Taxonomy" id="203124"/>
    <lineage>
        <taxon>Bacteria</taxon>
        <taxon>Bacillati</taxon>
        <taxon>Cyanobacteriota</taxon>
        <taxon>Cyanophyceae</taxon>
        <taxon>Oscillatoriophycideae</taxon>
        <taxon>Oscillatoriales</taxon>
        <taxon>Microcoleaceae</taxon>
        <taxon>Trichodesmium</taxon>
    </lineage>
</organism>
<name>Q113K2_TRIEI</name>
<dbReference type="KEGG" id="ter:Tery_2081"/>
<protein>
    <submittedName>
        <fullName evidence="1">Uncharacterized protein</fullName>
    </submittedName>
</protein>
<dbReference type="EMBL" id="CP000393">
    <property type="protein sequence ID" value="ABG51322.1"/>
    <property type="molecule type" value="Genomic_DNA"/>
</dbReference>
<reference evidence="1" key="1">
    <citation type="submission" date="2006-06" db="EMBL/GenBank/DDBJ databases">
        <title>Complete sequence of Trichodesmium erythraeum IMS101.</title>
        <authorList>
            <consortium name="US DOE Joint Genome Institute"/>
            <person name="Copeland A."/>
            <person name="Lucas S."/>
            <person name="Lapidus A."/>
            <person name="Barry K."/>
            <person name="Detter J.C."/>
            <person name="Glavina del Rio T."/>
            <person name="Hammon N."/>
            <person name="Israni S."/>
            <person name="Dalin E."/>
            <person name="Tice H."/>
            <person name="Pitluck S."/>
            <person name="Kiss H."/>
            <person name="Munk A.C."/>
            <person name="Brettin T."/>
            <person name="Bruce D."/>
            <person name="Han C."/>
            <person name="Tapia R."/>
            <person name="Gilna P."/>
            <person name="Schmutz J."/>
            <person name="Larimer F."/>
            <person name="Land M."/>
            <person name="Hauser L."/>
            <person name="Kyrpides N."/>
            <person name="Kim E."/>
            <person name="Richardson P."/>
        </authorList>
    </citation>
    <scope>NUCLEOTIDE SEQUENCE [LARGE SCALE GENOMIC DNA]</scope>
    <source>
        <strain evidence="1">IMS101</strain>
    </source>
</reference>
<sequence>MVVDNSLNTLLSKDPLTFGLQPIAIFGMNECYESLITFLFVHLLVSARSLTYLIVKALTPFKPASGIDVQSLPCGLCCQPNNKADGISPPRT</sequence>
<gene>
    <name evidence="1" type="ordered locus">Tery_2081</name>
</gene>